<dbReference type="AlphaFoldDB" id="A0A0C4E1V9"/>
<reference evidence="4" key="5">
    <citation type="submission" date="2015-06" db="UniProtKB">
        <authorList>
            <consortium name="EnsemblFungi"/>
        </authorList>
    </citation>
    <scope>IDENTIFICATION</scope>
    <source>
        <strain evidence="4">ATCC 64411</strain>
    </source>
</reference>
<feature type="domain" description="Aminoglycoside phosphotransferase" evidence="2">
    <location>
        <begin position="124"/>
        <end position="316"/>
    </location>
</feature>
<evidence type="ECO:0000256" key="1">
    <source>
        <dbReference type="SAM" id="MobiDB-lite"/>
    </source>
</evidence>
<evidence type="ECO:0000313" key="5">
    <source>
        <dbReference type="Proteomes" id="UP000011715"/>
    </source>
</evidence>
<accession>A0A0C4E1V9</accession>
<dbReference type="SUPFAM" id="SSF56112">
    <property type="entry name" value="Protein kinase-like (PK-like)"/>
    <property type="match status" value="1"/>
</dbReference>
<dbReference type="PANTHER" id="PTHR21310">
    <property type="entry name" value="AMINOGLYCOSIDE PHOSPHOTRANSFERASE-RELATED-RELATED"/>
    <property type="match status" value="1"/>
</dbReference>
<dbReference type="EMBL" id="GL876970">
    <property type="protein sequence ID" value="KLU87381.1"/>
    <property type="molecule type" value="Genomic_DNA"/>
</dbReference>
<dbReference type="InterPro" id="IPR011009">
    <property type="entry name" value="Kinase-like_dom_sf"/>
</dbReference>
<dbReference type="Gene3D" id="3.90.1200.10">
    <property type="match status" value="1"/>
</dbReference>
<feature type="compositionally biased region" description="Polar residues" evidence="1">
    <location>
        <begin position="1"/>
        <end position="18"/>
    </location>
</feature>
<dbReference type="InterPro" id="IPR051678">
    <property type="entry name" value="AGP_Transferase"/>
</dbReference>
<dbReference type="Pfam" id="PF01636">
    <property type="entry name" value="APH"/>
    <property type="match status" value="1"/>
</dbReference>
<dbReference type="InterPro" id="IPR002575">
    <property type="entry name" value="Aminoglycoside_PTrfase"/>
</dbReference>
<organism evidence="4 5">
    <name type="scientific">Magnaporthiopsis poae (strain ATCC 64411 / 73-15)</name>
    <name type="common">Kentucky bluegrass fungus</name>
    <name type="synonym">Magnaporthe poae</name>
    <dbReference type="NCBI Taxonomy" id="644358"/>
    <lineage>
        <taxon>Eukaryota</taxon>
        <taxon>Fungi</taxon>
        <taxon>Dikarya</taxon>
        <taxon>Ascomycota</taxon>
        <taxon>Pezizomycotina</taxon>
        <taxon>Sordariomycetes</taxon>
        <taxon>Sordariomycetidae</taxon>
        <taxon>Magnaporthales</taxon>
        <taxon>Magnaporthaceae</taxon>
        <taxon>Magnaporthiopsis</taxon>
    </lineage>
</organism>
<reference evidence="3" key="3">
    <citation type="submission" date="2011-03" db="EMBL/GenBank/DDBJ databases">
        <title>Annotation of Magnaporthe poae ATCC 64411.</title>
        <authorList>
            <person name="Ma L.-J."/>
            <person name="Dead R."/>
            <person name="Young S.K."/>
            <person name="Zeng Q."/>
            <person name="Gargeya S."/>
            <person name="Fitzgerald M."/>
            <person name="Haas B."/>
            <person name="Abouelleil A."/>
            <person name="Alvarado L."/>
            <person name="Arachchi H.M."/>
            <person name="Berlin A."/>
            <person name="Brown A."/>
            <person name="Chapman S.B."/>
            <person name="Chen Z."/>
            <person name="Dunbar C."/>
            <person name="Freedman E."/>
            <person name="Gearin G."/>
            <person name="Gellesch M."/>
            <person name="Goldberg J."/>
            <person name="Griggs A."/>
            <person name="Gujja S."/>
            <person name="Heiman D."/>
            <person name="Howarth C."/>
            <person name="Larson L."/>
            <person name="Lui A."/>
            <person name="MacDonald P.J.P."/>
            <person name="Mehta T."/>
            <person name="Montmayeur A."/>
            <person name="Murphy C."/>
            <person name="Neiman D."/>
            <person name="Pearson M."/>
            <person name="Priest M."/>
            <person name="Roberts A."/>
            <person name="Saif S."/>
            <person name="Shea T."/>
            <person name="Shenoy N."/>
            <person name="Sisk P."/>
            <person name="Stolte C."/>
            <person name="Sykes S."/>
            <person name="Yandava C."/>
            <person name="Wortman J."/>
            <person name="Nusbaum C."/>
            <person name="Birren B."/>
        </authorList>
    </citation>
    <scope>NUCLEOTIDE SEQUENCE</scope>
    <source>
        <strain evidence="3">ATCC 64411</strain>
    </source>
</reference>
<name>A0A0C4E1V9_MAGP6</name>
<evidence type="ECO:0000313" key="4">
    <source>
        <dbReference type="EnsemblFungi" id="MAPG_06381T0"/>
    </source>
</evidence>
<reference evidence="4" key="4">
    <citation type="journal article" date="2015" name="G3 (Bethesda)">
        <title>Genome sequences of three phytopathogenic species of the Magnaporthaceae family of fungi.</title>
        <authorList>
            <person name="Okagaki L.H."/>
            <person name="Nunes C.C."/>
            <person name="Sailsbery J."/>
            <person name="Clay B."/>
            <person name="Brown D."/>
            <person name="John T."/>
            <person name="Oh Y."/>
            <person name="Young N."/>
            <person name="Fitzgerald M."/>
            <person name="Haas B.J."/>
            <person name="Zeng Q."/>
            <person name="Young S."/>
            <person name="Adiconis X."/>
            <person name="Fan L."/>
            <person name="Levin J.Z."/>
            <person name="Mitchell T.K."/>
            <person name="Okubara P.A."/>
            <person name="Farman M.L."/>
            <person name="Kohn L.M."/>
            <person name="Birren B."/>
            <person name="Ma L.-J."/>
            <person name="Dean R.A."/>
        </authorList>
    </citation>
    <scope>NUCLEOTIDE SEQUENCE</scope>
    <source>
        <strain evidence="4">ATCC 64411 / 73-15</strain>
    </source>
</reference>
<keyword evidence="5" id="KW-1185">Reference proteome</keyword>
<dbReference type="Proteomes" id="UP000011715">
    <property type="component" value="Unassembled WGS sequence"/>
</dbReference>
<reference evidence="3" key="2">
    <citation type="submission" date="2010-05" db="EMBL/GenBank/DDBJ databases">
        <title>The Genome Sequence of Magnaporthe poae strain ATCC 64411.</title>
        <authorList>
            <consortium name="The Broad Institute Genome Sequencing Platform"/>
            <consortium name="Broad Institute Genome Sequencing Center for Infectious Disease"/>
            <person name="Ma L.-J."/>
            <person name="Dead R."/>
            <person name="Young S."/>
            <person name="Zeng Q."/>
            <person name="Koehrsen M."/>
            <person name="Alvarado L."/>
            <person name="Berlin A."/>
            <person name="Chapman S.B."/>
            <person name="Chen Z."/>
            <person name="Freedman E."/>
            <person name="Gellesch M."/>
            <person name="Goldberg J."/>
            <person name="Griggs A."/>
            <person name="Gujja S."/>
            <person name="Heilman E.R."/>
            <person name="Heiman D."/>
            <person name="Hepburn T."/>
            <person name="Howarth C."/>
            <person name="Jen D."/>
            <person name="Larson L."/>
            <person name="Mehta T."/>
            <person name="Neiman D."/>
            <person name="Pearson M."/>
            <person name="Roberts A."/>
            <person name="Saif S."/>
            <person name="Shea T."/>
            <person name="Shenoy N."/>
            <person name="Sisk P."/>
            <person name="Stolte C."/>
            <person name="Sykes S."/>
            <person name="Walk T."/>
            <person name="White J."/>
            <person name="Yandava C."/>
            <person name="Haas B."/>
            <person name="Nusbaum C."/>
            <person name="Birren B."/>
        </authorList>
    </citation>
    <scope>NUCLEOTIDE SEQUENCE</scope>
    <source>
        <strain evidence="3">ATCC 64411</strain>
    </source>
</reference>
<dbReference type="eggNOG" id="ENOG502RN4Q">
    <property type="taxonomic scope" value="Eukaryota"/>
</dbReference>
<reference evidence="5" key="1">
    <citation type="submission" date="2010-05" db="EMBL/GenBank/DDBJ databases">
        <title>The genome sequence of Magnaporthe poae strain ATCC 64411.</title>
        <authorList>
            <person name="Ma L.-J."/>
            <person name="Dead R."/>
            <person name="Young S."/>
            <person name="Zeng Q."/>
            <person name="Koehrsen M."/>
            <person name="Alvarado L."/>
            <person name="Berlin A."/>
            <person name="Chapman S.B."/>
            <person name="Chen Z."/>
            <person name="Freedman E."/>
            <person name="Gellesch M."/>
            <person name="Goldberg J."/>
            <person name="Griggs A."/>
            <person name="Gujja S."/>
            <person name="Heilman E.R."/>
            <person name="Heiman D."/>
            <person name="Hepburn T."/>
            <person name="Howarth C."/>
            <person name="Jen D."/>
            <person name="Larson L."/>
            <person name="Mehta T."/>
            <person name="Neiman D."/>
            <person name="Pearson M."/>
            <person name="Roberts A."/>
            <person name="Saif S."/>
            <person name="Shea T."/>
            <person name="Shenoy N."/>
            <person name="Sisk P."/>
            <person name="Stolte C."/>
            <person name="Sykes S."/>
            <person name="Walk T."/>
            <person name="White J."/>
            <person name="Yandava C."/>
            <person name="Haas B."/>
            <person name="Nusbaum C."/>
            <person name="Birren B."/>
        </authorList>
    </citation>
    <scope>NUCLEOTIDE SEQUENCE [LARGE SCALE GENOMIC DNA]</scope>
    <source>
        <strain evidence="5">ATCC 64411 / 73-15</strain>
    </source>
</reference>
<protein>
    <recommendedName>
        <fullName evidence="2">Aminoglycoside phosphotransferase domain-containing protein</fullName>
    </recommendedName>
</protein>
<gene>
    <name evidence="3" type="ORF">MAPG_06381</name>
</gene>
<feature type="region of interest" description="Disordered" evidence="1">
    <location>
        <begin position="1"/>
        <end position="21"/>
    </location>
</feature>
<evidence type="ECO:0000259" key="2">
    <source>
        <dbReference type="Pfam" id="PF01636"/>
    </source>
</evidence>
<evidence type="ECO:0000313" key="3">
    <source>
        <dbReference type="EMBL" id="KLU87381.1"/>
    </source>
</evidence>
<dbReference type="EnsemblFungi" id="MAPG_06381T0">
    <property type="protein sequence ID" value="MAPG_06381T0"/>
    <property type="gene ID" value="MAPG_06381"/>
</dbReference>
<dbReference type="EMBL" id="ADBL01001546">
    <property type="status" value="NOT_ANNOTATED_CDS"/>
    <property type="molecule type" value="Genomic_DNA"/>
</dbReference>
<proteinExistence type="predicted"/>
<dbReference type="OrthoDB" id="2906425at2759"/>
<dbReference type="VEuPathDB" id="FungiDB:MAPG_06381"/>
<sequence>MSQQIDMSSAPVTAQQADMRSAPTAAELEEMYPTPIFPTSLAARDESLEKLPVGDCIREVLRYRTEVVETPTQWIVGGCLLLTHHPLAESPPAAAGGVTSWPGGERDKGYYTLQDAPQPLPWSRPVRDGRRFEKMYERDDHQRVVLRIGEAVLKAKIVEWDRPNATREHVNLKWVNTDWVREYLAWGGVDFPQVLHHHEVHGRYFLFLRYIHGQTLEQQRQSMTTAQKVAAVVALNEFYLRLRTVYHLTLPRAVHGHGSEKEPGLPRGLDGNEINRDYDRRPHYLDLDHGDMCEANVLVDKDNKVVAVLDWEATGLVSPLDSLAARDWALRVLDGVALRELDDQLDLIGRAGLVRCLKDTGDGTMYFGHGAPWR</sequence>